<evidence type="ECO:0000313" key="1">
    <source>
        <dbReference type="EMBL" id="ATJ83686.1"/>
    </source>
</evidence>
<dbReference type="KEGG" id="hbe:BEI_2699"/>
<name>A0A291P9U3_9GAMM</name>
<dbReference type="Proteomes" id="UP000219993">
    <property type="component" value="Chromosome"/>
</dbReference>
<keyword evidence="2" id="KW-1185">Reference proteome</keyword>
<sequence>MGPTATVVGPIIRCGSEDRLPQRRVRVSWWAQQDSNLRPRDYEIPLIHSSISQCLTNQSITETKHGRARPSSVYCMDALWTLCLQHSELQKKRLKIAQPAYSLYISHLS</sequence>
<accession>A0A291P9U3</accession>
<reference evidence="1 2" key="1">
    <citation type="journal article" date="2017" name="Sci. Rep.">
        <title>Revealing the Saline Adaptation Strategies of the Halophilic Bacterium Halomonas beimenensis through High-throughput Omics and Transposon Mutagenesis Approaches.</title>
        <authorList>
            <person name="Chen Y.H."/>
            <person name="Lin S.S."/>
            <person name="Shyu Y.T."/>
        </authorList>
    </citation>
    <scope>NUCLEOTIDE SEQUENCE [LARGE SCALE GENOMIC DNA]</scope>
    <source>
        <strain evidence="1 2">NTU-111</strain>
    </source>
</reference>
<gene>
    <name evidence="1" type="ORF">BEI_2699</name>
</gene>
<protein>
    <submittedName>
        <fullName evidence="1">Uncharacterized protein</fullName>
    </submittedName>
</protein>
<dbReference type="EMBL" id="CP021435">
    <property type="protein sequence ID" value="ATJ83686.1"/>
    <property type="molecule type" value="Genomic_DNA"/>
</dbReference>
<proteinExistence type="predicted"/>
<dbReference type="AlphaFoldDB" id="A0A291P9U3"/>
<evidence type="ECO:0000313" key="2">
    <source>
        <dbReference type="Proteomes" id="UP000219993"/>
    </source>
</evidence>
<organism evidence="1 2">
    <name type="scientific">Halomonas beimenensis</name>
    <dbReference type="NCBI Taxonomy" id="475662"/>
    <lineage>
        <taxon>Bacteria</taxon>
        <taxon>Pseudomonadati</taxon>
        <taxon>Pseudomonadota</taxon>
        <taxon>Gammaproteobacteria</taxon>
        <taxon>Oceanospirillales</taxon>
        <taxon>Halomonadaceae</taxon>
        <taxon>Halomonas</taxon>
    </lineage>
</organism>